<sequence length="497" mass="56296">MADNTKKNKTRIFTDIQKNIDYIKKCFSNCFDLIIREISLFNYRDKMAIVVYIEDLVEKKLIEDNLISKLTCNINSEAANKNYADLLKYNLGISDLKVHENFEDSIEAVLSGNPIVFLPDLASSFEVNLKNLPNRSISEPPTEVSTRGPREGFTESIMTNIALIRKKIRNCNLKVEKFKIGEKTNTDVSMLYLSGEANETIVNTLRKKLKRIKIESMLESNYIAEYIYDQPKTIYPVMFKTEKPDVACAKILEGRIVIIVDGSPVVLSIPGLFVEFLQSSEDYYIKYSSATLNRFIRYLALMITVELPALYVALTTFHQELIPSKLLLSIIEARANVPFPEFWEVFFMLLAFELMREAGIRVSKTLGPTISVVGALILGDSAVRAGIVGTPTVVIVSLTAITKFVVPAFELEHPIIYMRFFLLTLAGCLGLFGLICGILILTMRLVSIKSFGVPYMFPICPFNINSMEDVVIRAPMEGLKNTRRILDLKRNLNRKNR</sequence>
<gene>
    <name evidence="4" type="ORF">CTDIVETGP_2294</name>
</gene>
<keyword evidence="5" id="KW-1185">Reference proteome</keyword>
<dbReference type="OrthoDB" id="9772630at2"/>
<name>W6N9M9_CLOTY</name>
<evidence type="ECO:0000313" key="4">
    <source>
        <dbReference type="EMBL" id="CDL92224.1"/>
    </source>
</evidence>
<dbReference type="EMBL" id="CBXI010000040">
    <property type="protein sequence ID" value="CDL92224.1"/>
    <property type="molecule type" value="Genomic_DNA"/>
</dbReference>
<protein>
    <submittedName>
        <fullName evidence="4">Spore germination protein GerKA</fullName>
    </submittedName>
</protein>
<dbReference type="Pfam" id="PF03323">
    <property type="entry name" value="GerA"/>
    <property type="match status" value="1"/>
</dbReference>
<comment type="caution">
    <text evidence="4">The sequence shown here is derived from an EMBL/GenBank/DDBJ whole genome shotgun (WGS) entry which is preliminary data.</text>
</comment>
<dbReference type="InterPro" id="IPR004995">
    <property type="entry name" value="Spore_Ger"/>
</dbReference>
<feature type="transmembrane region" description="Helical" evidence="3">
    <location>
        <begin position="295"/>
        <end position="317"/>
    </location>
</feature>
<dbReference type="RefSeq" id="WP_017895851.1">
    <property type="nucleotide sequence ID" value="NZ_CBXI010000040.1"/>
</dbReference>
<comment type="similarity">
    <text evidence="1">Belongs to the GerABKA family.</text>
</comment>
<keyword evidence="3" id="KW-1133">Transmembrane helix</keyword>
<dbReference type="GO" id="GO:0016020">
    <property type="term" value="C:membrane"/>
    <property type="evidence" value="ECO:0007669"/>
    <property type="project" value="InterPro"/>
</dbReference>
<accession>W6N9M9</accession>
<dbReference type="Proteomes" id="UP000019482">
    <property type="component" value="Unassembled WGS sequence"/>
</dbReference>
<evidence type="ECO:0000256" key="1">
    <source>
        <dbReference type="ARBA" id="ARBA00005278"/>
    </source>
</evidence>
<dbReference type="PANTHER" id="PTHR22550:SF5">
    <property type="entry name" value="LEUCINE ZIPPER PROTEIN 4"/>
    <property type="match status" value="1"/>
</dbReference>
<evidence type="ECO:0000313" key="5">
    <source>
        <dbReference type="Proteomes" id="UP000019482"/>
    </source>
</evidence>
<dbReference type="GO" id="GO:0009847">
    <property type="term" value="P:spore germination"/>
    <property type="evidence" value="ECO:0007669"/>
    <property type="project" value="InterPro"/>
</dbReference>
<proteinExistence type="inferred from homology"/>
<dbReference type="AlphaFoldDB" id="W6N9M9"/>
<dbReference type="PANTHER" id="PTHR22550">
    <property type="entry name" value="SPORE GERMINATION PROTEIN"/>
    <property type="match status" value="1"/>
</dbReference>
<organism evidence="4 5">
    <name type="scientific">Clostridium tyrobutyricum DIVETGP</name>
    <dbReference type="NCBI Taxonomy" id="1408889"/>
    <lineage>
        <taxon>Bacteria</taxon>
        <taxon>Bacillati</taxon>
        <taxon>Bacillota</taxon>
        <taxon>Clostridia</taxon>
        <taxon>Eubacteriales</taxon>
        <taxon>Clostridiaceae</taxon>
        <taxon>Clostridium</taxon>
    </lineage>
</organism>
<evidence type="ECO:0000256" key="2">
    <source>
        <dbReference type="ARBA" id="ARBA00023136"/>
    </source>
</evidence>
<feature type="transmembrane region" description="Helical" evidence="3">
    <location>
        <begin position="387"/>
        <end position="409"/>
    </location>
</feature>
<keyword evidence="3" id="KW-0812">Transmembrane</keyword>
<dbReference type="GeneID" id="29420503"/>
<keyword evidence="2 3" id="KW-0472">Membrane</keyword>
<evidence type="ECO:0000256" key="3">
    <source>
        <dbReference type="SAM" id="Phobius"/>
    </source>
</evidence>
<feature type="transmembrane region" description="Helical" evidence="3">
    <location>
        <begin position="415"/>
        <end position="441"/>
    </location>
</feature>
<reference evidence="4 5" key="1">
    <citation type="journal article" date="2015" name="Genome Announc.">
        <title>Draft Genome Sequence of Clostridium tyrobutyricum Strain DIVETGP, Isolated from Cow's Milk for Grana Padano Production.</title>
        <authorList>
            <person name="Soggiu A."/>
            <person name="Piras C."/>
            <person name="Gaiarsa S."/>
            <person name="Sassera D."/>
            <person name="Roncada P."/>
            <person name="Bendixen E."/>
            <person name="Brasca M."/>
            <person name="Bonizzi L."/>
        </authorList>
    </citation>
    <scope>NUCLEOTIDE SEQUENCE [LARGE SCALE GENOMIC DNA]</scope>
    <source>
        <strain evidence="4 5">DIVETGP</strain>
    </source>
</reference>
<dbReference type="InterPro" id="IPR050768">
    <property type="entry name" value="UPF0353/GerABKA_families"/>
</dbReference>
<dbReference type="PIRSF" id="PIRSF005690">
    <property type="entry name" value="GerBA"/>
    <property type="match status" value="1"/>
</dbReference>